<name>A0AAE1MJI6_9FABA</name>
<evidence type="ECO:0000256" key="4">
    <source>
        <dbReference type="SAM" id="SignalP"/>
    </source>
</evidence>
<keyword evidence="1" id="KW-0433">Leucine-rich repeat</keyword>
<protein>
    <recommendedName>
        <fullName evidence="5">Leucine-rich repeat-containing N-terminal plant-type domain-containing protein</fullName>
    </recommendedName>
</protein>
<feature type="compositionally biased region" description="Low complexity" evidence="3">
    <location>
        <begin position="180"/>
        <end position="191"/>
    </location>
</feature>
<keyword evidence="7" id="KW-1185">Reference proteome</keyword>
<dbReference type="InterPro" id="IPR013210">
    <property type="entry name" value="LRR_N_plant-typ"/>
</dbReference>
<dbReference type="InterPro" id="IPR032675">
    <property type="entry name" value="LRR_dom_sf"/>
</dbReference>
<comment type="caution">
    <text evidence="6">The sequence shown here is derived from an EMBL/GenBank/DDBJ whole genome shotgun (WGS) entry which is preliminary data.</text>
</comment>
<accession>A0AAE1MJI6</accession>
<dbReference type="Gene3D" id="3.80.10.10">
    <property type="entry name" value="Ribonuclease Inhibitor"/>
    <property type="match status" value="1"/>
</dbReference>
<evidence type="ECO:0000256" key="3">
    <source>
        <dbReference type="SAM" id="MobiDB-lite"/>
    </source>
</evidence>
<gene>
    <name evidence="6" type="ORF">QN277_024406</name>
</gene>
<reference evidence="6" key="1">
    <citation type="submission" date="2023-10" db="EMBL/GenBank/DDBJ databases">
        <title>Chromosome-level genome of the transformable northern wattle, Acacia crassicarpa.</title>
        <authorList>
            <person name="Massaro I."/>
            <person name="Sinha N.R."/>
            <person name="Poethig S."/>
            <person name="Leichty A.R."/>
        </authorList>
    </citation>
    <scope>NUCLEOTIDE SEQUENCE</scope>
    <source>
        <strain evidence="6">Acra3RX</strain>
        <tissue evidence="6">Leaf</tissue>
    </source>
</reference>
<dbReference type="AlphaFoldDB" id="A0AAE1MJI6"/>
<keyword evidence="4" id="KW-0732">Signal</keyword>
<keyword evidence="2" id="KW-0677">Repeat</keyword>
<evidence type="ECO:0000259" key="5">
    <source>
        <dbReference type="Pfam" id="PF08263"/>
    </source>
</evidence>
<feature type="chain" id="PRO_5042170437" description="Leucine-rich repeat-containing N-terminal plant-type domain-containing protein" evidence="4">
    <location>
        <begin position="25"/>
        <end position="243"/>
    </location>
</feature>
<evidence type="ECO:0000313" key="6">
    <source>
        <dbReference type="EMBL" id="KAK4267654.1"/>
    </source>
</evidence>
<proteinExistence type="predicted"/>
<feature type="domain" description="Leucine-rich repeat-containing N-terminal plant-type" evidence="5">
    <location>
        <begin position="31"/>
        <end position="75"/>
    </location>
</feature>
<feature type="region of interest" description="Disordered" evidence="3">
    <location>
        <begin position="170"/>
        <end position="202"/>
    </location>
</feature>
<dbReference type="Proteomes" id="UP001293593">
    <property type="component" value="Unassembled WGS sequence"/>
</dbReference>
<sequence length="243" mass="27468">MIKMEVWRLWVLVVSFMVLVQTLGIKCCVRQEREALLNIKTYFLTNYNDTLVEKHLSSWATNPKSDCCTWNRVKCHPSSGRVSKLSFQHLNVRRYDEHPFGKGDPANVSIGFSMFQTFKELTSLNFSQGGFQSLENTAGLYYFGLATPATNSDEAFGPWMLVNRRNRRPRHVHWSDTRHQQQTSDSKLQQQVSGPGPTSEPTAIAQKTRFAPIADAQDLEDGEGSFGQKGHQHPCLLGEAADC</sequence>
<feature type="signal peptide" evidence="4">
    <location>
        <begin position="1"/>
        <end position="24"/>
    </location>
</feature>
<evidence type="ECO:0000256" key="1">
    <source>
        <dbReference type="ARBA" id="ARBA00022614"/>
    </source>
</evidence>
<dbReference type="EMBL" id="JAWXYG010000007">
    <property type="protein sequence ID" value="KAK4267654.1"/>
    <property type="molecule type" value="Genomic_DNA"/>
</dbReference>
<evidence type="ECO:0000313" key="7">
    <source>
        <dbReference type="Proteomes" id="UP001293593"/>
    </source>
</evidence>
<dbReference type="PANTHER" id="PTHR48065">
    <property type="entry name" value="OS10G0469600 PROTEIN"/>
    <property type="match status" value="1"/>
</dbReference>
<organism evidence="6 7">
    <name type="scientific">Acacia crassicarpa</name>
    <name type="common">northern wattle</name>
    <dbReference type="NCBI Taxonomy" id="499986"/>
    <lineage>
        <taxon>Eukaryota</taxon>
        <taxon>Viridiplantae</taxon>
        <taxon>Streptophyta</taxon>
        <taxon>Embryophyta</taxon>
        <taxon>Tracheophyta</taxon>
        <taxon>Spermatophyta</taxon>
        <taxon>Magnoliopsida</taxon>
        <taxon>eudicotyledons</taxon>
        <taxon>Gunneridae</taxon>
        <taxon>Pentapetalae</taxon>
        <taxon>rosids</taxon>
        <taxon>fabids</taxon>
        <taxon>Fabales</taxon>
        <taxon>Fabaceae</taxon>
        <taxon>Caesalpinioideae</taxon>
        <taxon>mimosoid clade</taxon>
        <taxon>Acacieae</taxon>
        <taxon>Acacia</taxon>
    </lineage>
</organism>
<evidence type="ECO:0000256" key="2">
    <source>
        <dbReference type="ARBA" id="ARBA00022737"/>
    </source>
</evidence>
<dbReference type="PANTHER" id="PTHR48065:SF75">
    <property type="entry name" value="LEUCINE-RICH REPEAT-CONTAINING N-TERMINAL PLANT-TYPE DOMAIN-CONTAINING PROTEIN"/>
    <property type="match status" value="1"/>
</dbReference>
<dbReference type="Pfam" id="PF08263">
    <property type="entry name" value="LRRNT_2"/>
    <property type="match status" value="1"/>
</dbReference>